<evidence type="ECO:0000313" key="8">
    <source>
        <dbReference type="EMBL" id="MBN3314448.1"/>
    </source>
</evidence>
<feature type="region of interest" description="Disordered" evidence="5">
    <location>
        <begin position="299"/>
        <end position="517"/>
    </location>
</feature>
<feature type="compositionally biased region" description="Basic and acidic residues" evidence="5">
    <location>
        <begin position="361"/>
        <end position="377"/>
    </location>
</feature>
<feature type="compositionally biased region" description="Basic and acidic residues" evidence="5">
    <location>
        <begin position="479"/>
        <end position="508"/>
    </location>
</feature>
<dbReference type="AlphaFoldDB" id="A0A8J7T8Z1"/>
<sequence length="517" mass="58761">MIMKYLLITIIAFSNAKAEITFGLLNGIIELTAENQMFDEILWKYQDDKIVEYEKNGKEPRYYGEYAERTSLYQENGTLIIMKLRYQDSGRYKAELLTGAKLDELIYNVQVIGPVTQASVTCNASDTTAILQCTGETSPYTEYRWEGSKIQLLSPRTLLINTEDCQDTEYICIVSNPLSEKRSEPFPAKKCFKQCSSNAAMITGGIVGMLLISLVFGIFGFLLCKILKKGRPRYQNVLTRETTEILNNLEESTIIIQGDQEEKTVENVHYEKGHVLKKAKFFDKWSQDDAKTKINEAQEDLEEADTDTGGSANITQKDQEERTQVRQDEKDEKTELTQGDMEEKTAENTQHGKGHVLKKAKSFDKRNQDDAKPKINEAQEDLEEADTDTGGSANITQKDQEERIQVTQDEKDEKTELTQGDMEEKTAENTQHGKGHVLKKAKFFDKWSQDDAKTKINEAQEDLEEADTDTGGSANITQKDQEERTQVRQDEKDEKTELTQGDMEEKTAENTQHGKGF</sequence>
<feature type="non-terminal residue" evidence="8">
    <location>
        <position position="1"/>
    </location>
</feature>
<evidence type="ECO:0000256" key="4">
    <source>
        <dbReference type="ARBA" id="ARBA00023180"/>
    </source>
</evidence>
<evidence type="ECO:0000256" key="2">
    <source>
        <dbReference type="ARBA" id="ARBA00022729"/>
    </source>
</evidence>
<comment type="caution">
    <text evidence="8">The sequence shown here is derived from an EMBL/GenBank/DDBJ whole genome shotgun (WGS) entry which is preliminary data.</text>
</comment>
<feature type="non-terminal residue" evidence="8">
    <location>
        <position position="517"/>
    </location>
</feature>
<keyword evidence="3 6" id="KW-0472">Membrane</keyword>
<gene>
    <name evidence="8" type="primary">Hepacam_0</name>
    <name evidence="8" type="ORF">GTO95_0016389</name>
</gene>
<dbReference type="InterPro" id="IPR013783">
    <property type="entry name" value="Ig-like_fold"/>
</dbReference>
<feature type="transmembrane region" description="Helical" evidence="6">
    <location>
        <begin position="199"/>
        <end position="224"/>
    </location>
</feature>
<evidence type="ECO:0000256" key="6">
    <source>
        <dbReference type="SAM" id="Phobius"/>
    </source>
</evidence>
<dbReference type="Gene3D" id="2.60.40.10">
    <property type="entry name" value="Immunoglobulins"/>
    <property type="match status" value="2"/>
</dbReference>
<protein>
    <submittedName>
        <fullName evidence="8">HECAM protein</fullName>
    </submittedName>
</protein>
<feature type="chain" id="PRO_5035276477" evidence="7">
    <location>
        <begin position="19"/>
        <end position="517"/>
    </location>
</feature>
<accession>A0A8J7T8Z1</accession>
<name>A0A8J7T8Z1_ATRSP</name>
<dbReference type="InterPro" id="IPR036179">
    <property type="entry name" value="Ig-like_dom_sf"/>
</dbReference>
<dbReference type="PANTHER" id="PTHR12080:SF55">
    <property type="entry name" value="LYMPHOCYTE FUNCTION-ASSOCIATED ANTIGEN 3"/>
    <property type="match status" value="1"/>
</dbReference>
<comment type="subcellular location">
    <subcellularLocation>
        <location evidence="1">Membrane</location>
    </subcellularLocation>
</comment>
<keyword evidence="9" id="KW-1185">Reference proteome</keyword>
<organism evidence="8 9">
    <name type="scientific">Atractosteus spatula</name>
    <name type="common">Alligator gar</name>
    <name type="synonym">Lepisosteus spatula</name>
    <dbReference type="NCBI Taxonomy" id="7917"/>
    <lineage>
        <taxon>Eukaryota</taxon>
        <taxon>Metazoa</taxon>
        <taxon>Chordata</taxon>
        <taxon>Craniata</taxon>
        <taxon>Vertebrata</taxon>
        <taxon>Euteleostomi</taxon>
        <taxon>Actinopterygii</taxon>
        <taxon>Neopterygii</taxon>
        <taxon>Holostei</taxon>
        <taxon>Semionotiformes</taxon>
        <taxon>Lepisosteidae</taxon>
        <taxon>Atractosteus</taxon>
    </lineage>
</organism>
<feature type="compositionally biased region" description="Basic and acidic residues" evidence="5">
    <location>
        <begin position="398"/>
        <end position="427"/>
    </location>
</feature>
<feature type="compositionally biased region" description="Basic and acidic residues" evidence="5">
    <location>
        <begin position="317"/>
        <end position="346"/>
    </location>
</feature>
<keyword evidence="2 7" id="KW-0732">Signal</keyword>
<feature type="signal peptide" evidence="7">
    <location>
        <begin position="1"/>
        <end position="18"/>
    </location>
</feature>
<evidence type="ECO:0000256" key="3">
    <source>
        <dbReference type="ARBA" id="ARBA00023136"/>
    </source>
</evidence>
<dbReference type="PANTHER" id="PTHR12080">
    <property type="entry name" value="SIGNALING LYMPHOCYTIC ACTIVATION MOLECULE"/>
    <property type="match status" value="1"/>
</dbReference>
<evidence type="ECO:0000256" key="7">
    <source>
        <dbReference type="SAM" id="SignalP"/>
    </source>
</evidence>
<proteinExistence type="predicted"/>
<dbReference type="Proteomes" id="UP000736164">
    <property type="component" value="Unassembled WGS sequence"/>
</dbReference>
<dbReference type="EMBL" id="JAAWVO010015592">
    <property type="protein sequence ID" value="MBN3314448.1"/>
    <property type="molecule type" value="Genomic_DNA"/>
</dbReference>
<reference evidence="8" key="1">
    <citation type="journal article" date="2021" name="Cell">
        <title>Tracing the genetic footprints of vertebrate landing in non-teleost ray-finned fishes.</title>
        <authorList>
            <person name="Bi X."/>
            <person name="Wang K."/>
            <person name="Yang L."/>
            <person name="Pan H."/>
            <person name="Jiang H."/>
            <person name="Wei Q."/>
            <person name="Fang M."/>
            <person name="Yu H."/>
            <person name="Zhu C."/>
            <person name="Cai Y."/>
            <person name="He Y."/>
            <person name="Gan X."/>
            <person name="Zeng H."/>
            <person name="Yu D."/>
            <person name="Zhu Y."/>
            <person name="Jiang H."/>
            <person name="Qiu Q."/>
            <person name="Yang H."/>
            <person name="Zhang Y.E."/>
            <person name="Wang W."/>
            <person name="Zhu M."/>
            <person name="He S."/>
            <person name="Zhang G."/>
        </authorList>
    </citation>
    <scope>NUCLEOTIDE SEQUENCE</scope>
    <source>
        <strain evidence="8">Allg_001</strain>
    </source>
</reference>
<evidence type="ECO:0000313" key="9">
    <source>
        <dbReference type="Proteomes" id="UP000736164"/>
    </source>
</evidence>
<keyword evidence="6" id="KW-0812">Transmembrane</keyword>
<dbReference type="SUPFAM" id="SSF48726">
    <property type="entry name" value="Immunoglobulin"/>
    <property type="match status" value="1"/>
</dbReference>
<feature type="compositionally biased region" description="Basic and acidic residues" evidence="5">
    <location>
        <begin position="442"/>
        <end position="458"/>
    </location>
</feature>
<evidence type="ECO:0000256" key="1">
    <source>
        <dbReference type="ARBA" id="ARBA00004370"/>
    </source>
</evidence>
<keyword evidence="4" id="KW-0325">Glycoprotein</keyword>
<dbReference type="InterPro" id="IPR015631">
    <property type="entry name" value="CD2/SLAM_rcpt"/>
</dbReference>
<feature type="compositionally biased region" description="Acidic residues" evidence="5">
    <location>
        <begin position="459"/>
        <end position="468"/>
    </location>
</feature>
<keyword evidence="6" id="KW-1133">Transmembrane helix</keyword>
<feature type="compositionally biased region" description="Acidic residues" evidence="5">
    <location>
        <begin position="378"/>
        <end position="387"/>
    </location>
</feature>
<evidence type="ECO:0000256" key="5">
    <source>
        <dbReference type="SAM" id="MobiDB-lite"/>
    </source>
</evidence>
<dbReference type="GO" id="GO:0016020">
    <property type="term" value="C:membrane"/>
    <property type="evidence" value="ECO:0007669"/>
    <property type="project" value="UniProtKB-SubCell"/>
</dbReference>